<dbReference type="Gene3D" id="3.30.428.10">
    <property type="entry name" value="HIT-like"/>
    <property type="match status" value="1"/>
</dbReference>
<sequence length="322" mass="34424">MSYSQQTSMPSSYTLSHPISPISLSPQPAAGHGDDDDSDAVPEFTRIVCGACHAPNSLEVSHCSKCGAAVSPTTCALTTSPCPFCLLVAALDAAGAVGHFDPPLAVGNESVHYADSDVVVFDAFHAASWLQLNIIPRHHVAHLAELDSSPDYATAADRKALLVKLYTAGMAVTERLVAVAAPPWAAEEVYYPTARNPDITFTAAYNMPPSVPHLHLYIIATPYQRPMSFMRSQAVAFPRSKTHAAVLNSLDRHGRCIAGKDREAPEYEAEERAAHAVDVARIVSLHVERTARLHAAATSPKASDVSDAELQFYLGGQFEPAA</sequence>
<accession>A0A0L0DDS1</accession>
<name>A0A0L0DDS1_THETB</name>
<reference evidence="1 2" key="1">
    <citation type="submission" date="2010-05" db="EMBL/GenBank/DDBJ databases">
        <title>The Genome Sequence of Thecamonas trahens ATCC 50062.</title>
        <authorList>
            <consortium name="The Broad Institute Genome Sequencing Platform"/>
            <person name="Russ C."/>
            <person name="Cuomo C."/>
            <person name="Shea T."/>
            <person name="Young S.K."/>
            <person name="Zeng Q."/>
            <person name="Koehrsen M."/>
            <person name="Haas B."/>
            <person name="Borodovsky M."/>
            <person name="Guigo R."/>
            <person name="Alvarado L."/>
            <person name="Berlin A."/>
            <person name="Bochicchio J."/>
            <person name="Borenstein D."/>
            <person name="Chapman S."/>
            <person name="Chen Z."/>
            <person name="Freedman E."/>
            <person name="Gellesch M."/>
            <person name="Goldberg J."/>
            <person name="Griggs A."/>
            <person name="Gujja S."/>
            <person name="Heilman E."/>
            <person name="Heiman D."/>
            <person name="Hepburn T."/>
            <person name="Howarth C."/>
            <person name="Jen D."/>
            <person name="Larson L."/>
            <person name="Mehta T."/>
            <person name="Park D."/>
            <person name="Pearson M."/>
            <person name="Roberts A."/>
            <person name="Saif S."/>
            <person name="Shenoy N."/>
            <person name="Sisk P."/>
            <person name="Stolte C."/>
            <person name="Sykes S."/>
            <person name="Thomson T."/>
            <person name="Walk T."/>
            <person name="White J."/>
            <person name="Yandava C."/>
            <person name="Burger G."/>
            <person name="Gray M.W."/>
            <person name="Holland P.W.H."/>
            <person name="King N."/>
            <person name="Lang F.B.F."/>
            <person name="Roger A.J."/>
            <person name="Ruiz-Trillo I."/>
            <person name="Lander E."/>
            <person name="Nusbaum C."/>
        </authorList>
    </citation>
    <scope>NUCLEOTIDE SEQUENCE [LARGE SCALE GENOMIC DNA]</scope>
    <source>
        <strain evidence="1 2">ATCC 50062</strain>
    </source>
</reference>
<dbReference type="EMBL" id="GL349455">
    <property type="protein sequence ID" value="KNC49458.1"/>
    <property type="molecule type" value="Genomic_DNA"/>
</dbReference>
<evidence type="ECO:0008006" key="3">
    <source>
        <dbReference type="Google" id="ProtNLM"/>
    </source>
</evidence>
<gene>
    <name evidence="1" type="ORF">AMSG_05467</name>
</gene>
<protein>
    <recommendedName>
        <fullName evidence="3">HIT domain-containing protein</fullName>
    </recommendedName>
</protein>
<proteinExistence type="predicted"/>
<dbReference type="RefSeq" id="XP_013757878.1">
    <property type="nucleotide sequence ID" value="XM_013902424.1"/>
</dbReference>
<dbReference type="GeneID" id="25564880"/>
<keyword evidence="2" id="KW-1185">Reference proteome</keyword>
<dbReference type="AlphaFoldDB" id="A0A0L0DDS1"/>
<evidence type="ECO:0000313" key="1">
    <source>
        <dbReference type="EMBL" id="KNC49458.1"/>
    </source>
</evidence>
<dbReference type="InterPro" id="IPR036265">
    <property type="entry name" value="HIT-like_sf"/>
</dbReference>
<evidence type="ECO:0000313" key="2">
    <source>
        <dbReference type="Proteomes" id="UP000054408"/>
    </source>
</evidence>
<organism evidence="1 2">
    <name type="scientific">Thecamonas trahens ATCC 50062</name>
    <dbReference type="NCBI Taxonomy" id="461836"/>
    <lineage>
        <taxon>Eukaryota</taxon>
        <taxon>Apusozoa</taxon>
        <taxon>Apusomonadida</taxon>
        <taxon>Apusomonadidae</taxon>
        <taxon>Thecamonas</taxon>
    </lineage>
</organism>
<dbReference type="SUPFAM" id="SSF54197">
    <property type="entry name" value="HIT-like"/>
    <property type="match status" value="1"/>
</dbReference>
<dbReference type="Proteomes" id="UP000054408">
    <property type="component" value="Unassembled WGS sequence"/>
</dbReference>